<keyword evidence="21" id="KW-0812">Transmembrane</keyword>
<dbReference type="PANTHER" id="PTHR44936:SF9">
    <property type="entry name" value="SENSOR PROTEIN CREC"/>
    <property type="match status" value="1"/>
</dbReference>
<dbReference type="HOGENOM" id="CLU_000445_89_6_9"/>
<keyword evidence="12" id="KW-0067">ATP-binding</keyword>
<dbReference type="SMART" id="SM00388">
    <property type="entry name" value="HisKA"/>
    <property type="match status" value="1"/>
</dbReference>
<evidence type="ECO:0000256" key="16">
    <source>
        <dbReference type="ARBA" id="ARBA00023016"/>
    </source>
</evidence>
<keyword evidence="15" id="KW-0902">Two-component regulatory system</keyword>
<keyword evidence="21" id="KW-0472">Membrane</keyword>
<keyword evidence="16" id="KW-0346">Stress response</keyword>
<evidence type="ECO:0000256" key="5">
    <source>
        <dbReference type="ARBA" id="ARBA00012438"/>
    </source>
</evidence>
<comment type="caution">
    <text evidence="24">The sequence shown here is derived from an EMBL/GenBank/DDBJ whole genome shotgun (WGS) entry which is preliminary data.</text>
</comment>
<protein>
    <recommendedName>
        <fullName evidence="19">Signal transduction histidine-protein kinase/phosphatase MprB</fullName>
        <ecNumber evidence="5">2.7.13.3</ecNumber>
    </recommendedName>
    <alternativeName>
        <fullName evidence="20">Mycobacterial persistence regulator B</fullName>
    </alternativeName>
</protein>
<dbReference type="CDD" id="cd06225">
    <property type="entry name" value="HAMP"/>
    <property type="match status" value="1"/>
</dbReference>
<dbReference type="CDD" id="cd00082">
    <property type="entry name" value="HisKA"/>
    <property type="match status" value="1"/>
</dbReference>
<dbReference type="GO" id="GO:0000155">
    <property type="term" value="F:phosphorelay sensor kinase activity"/>
    <property type="evidence" value="ECO:0007669"/>
    <property type="project" value="InterPro"/>
</dbReference>
<evidence type="ECO:0000256" key="12">
    <source>
        <dbReference type="ARBA" id="ARBA00022840"/>
    </source>
</evidence>
<dbReference type="InterPro" id="IPR050980">
    <property type="entry name" value="2C_sensor_his_kinase"/>
</dbReference>
<accession>E7N4Y2</accession>
<keyword evidence="14" id="KW-0904">Protein phosphatase</keyword>
<name>E7N4Y2_9FIRM</name>
<dbReference type="SUPFAM" id="SSF55874">
    <property type="entry name" value="ATPase domain of HSP90 chaperone/DNA topoisomerase II/histidine kinase"/>
    <property type="match status" value="1"/>
</dbReference>
<keyword evidence="13" id="KW-0460">Magnesium</keyword>
<sequence>MHLRDISLKKRLLITNALMVIIPIVLMLTAGTVLLGGLRYVGTLQQQALALLWPEKGTSLSVQFALSSLHAEAEKKKIKLHNIESDLHLLEGAGVRISVEQQGKRLYLSPDTDPGDLQRAALEKHGRKGSSLIWDKDGLFFRWENPRSGVLIIGAGDVPMTGSPEEALFSHDERDFILNALLILVLLVTSAGILLLGRYLAHILSAQILTPLTEIRAAAAAMQQGDFDRALPETGDDEVGMTCRAFDAMRRDLKRARAREQQEEERRRELFIGVLHDVATPLTAIKGYASGLLEGIAATPEKQRKYTERIIHAAETMEGLTTRLRTFLRLESGQSPFSWEDVDARAYVHSAVAEAADDFAEQGVFLSMTDAPCRAVIRIDRMEFTRVLRNLWENSGKYRRGDSAHVRISLAEEAGVLAIDIDDDGMGAAPEELPRLFDSFYRTDPARANVAAGSGFGLAVVRQIVTASGGTVRAAASPLGGLRIHIEMPIAGKQKDQGDSG</sequence>
<evidence type="ECO:0000259" key="23">
    <source>
        <dbReference type="PROSITE" id="PS50885"/>
    </source>
</evidence>
<comment type="catalytic activity">
    <reaction evidence="1">
        <text>ATP + protein L-histidine = ADP + protein N-phospho-L-histidine.</text>
        <dbReference type="EC" id="2.7.13.3"/>
    </reaction>
</comment>
<dbReference type="AlphaFoldDB" id="E7N4Y2"/>
<dbReference type="Pfam" id="PF00672">
    <property type="entry name" value="HAMP"/>
    <property type="match status" value="1"/>
</dbReference>
<keyword evidence="25" id="KW-1185">Reference proteome</keyword>
<dbReference type="STRING" id="749551.HMPREF9555_02077"/>
<feature type="domain" description="HAMP" evidence="23">
    <location>
        <begin position="206"/>
        <end position="258"/>
    </location>
</feature>
<keyword evidence="7" id="KW-0597">Phosphoprotein</keyword>
<dbReference type="EC" id="2.7.13.3" evidence="5"/>
<comment type="subcellular location">
    <subcellularLocation>
        <location evidence="4">Cell membrane</location>
        <topology evidence="4">Multi-pass membrane protein</topology>
    </subcellularLocation>
</comment>
<dbReference type="Gene3D" id="3.30.565.10">
    <property type="entry name" value="Histidine kinase-like ATPase, C-terminal domain"/>
    <property type="match status" value="1"/>
</dbReference>
<dbReference type="Pfam" id="PF02518">
    <property type="entry name" value="HATPase_c"/>
    <property type="match status" value="1"/>
</dbReference>
<evidence type="ECO:0000256" key="9">
    <source>
        <dbReference type="ARBA" id="ARBA00022741"/>
    </source>
</evidence>
<evidence type="ECO:0000256" key="15">
    <source>
        <dbReference type="ARBA" id="ARBA00023012"/>
    </source>
</evidence>
<evidence type="ECO:0000256" key="13">
    <source>
        <dbReference type="ARBA" id="ARBA00022842"/>
    </source>
</evidence>
<dbReference type="InterPro" id="IPR036890">
    <property type="entry name" value="HATPase_C_sf"/>
</dbReference>
<feature type="transmembrane region" description="Helical" evidence="21">
    <location>
        <begin position="12"/>
        <end position="35"/>
    </location>
</feature>
<dbReference type="InterPro" id="IPR003661">
    <property type="entry name" value="HisK_dim/P_dom"/>
</dbReference>
<keyword evidence="6" id="KW-1003">Cell membrane</keyword>
<dbReference type="RefSeq" id="WP_009350724.1">
    <property type="nucleotide sequence ID" value="NZ_GL638157.1"/>
</dbReference>
<keyword evidence="9" id="KW-0547">Nucleotide-binding</keyword>
<evidence type="ECO:0000256" key="19">
    <source>
        <dbReference type="ARBA" id="ARBA00040454"/>
    </source>
</evidence>
<organism evidence="24 25">
    <name type="scientific">Selenomonas artemidis F0399</name>
    <dbReference type="NCBI Taxonomy" id="749551"/>
    <lineage>
        <taxon>Bacteria</taxon>
        <taxon>Bacillati</taxon>
        <taxon>Bacillota</taxon>
        <taxon>Negativicutes</taxon>
        <taxon>Selenomonadales</taxon>
        <taxon>Selenomonadaceae</taxon>
        <taxon>Selenomonas</taxon>
    </lineage>
</organism>
<evidence type="ECO:0000256" key="2">
    <source>
        <dbReference type="ARBA" id="ARBA00001936"/>
    </source>
</evidence>
<dbReference type="InterPro" id="IPR004358">
    <property type="entry name" value="Sig_transdc_His_kin-like_C"/>
</dbReference>
<dbReference type="InterPro" id="IPR003660">
    <property type="entry name" value="HAMP_dom"/>
</dbReference>
<evidence type="ECO:0000256" key="1">
    <source>
        <dbReference type="ARBA" id="ARBA00000085"/>
    </source>
</evidence>
<evidence type="ECO:0000256" key="4">
    <source>
        <dbReference type="ARBA" id="ARBA00004651"/>
    </source>
</evidence>
<dbReference type="GO" id="GO:0005886">
    <property type="term" value="C:plasma membrane"/>
    <property type="evidence" value="ECO:0007669"/>
    <property type="project" value="UniProtKB-SubCell"/>
</dbReference>
<evidence type="ECO:0000256" key="18">
    <source>
        <dbReference type="ARBA" id="ARBA00023211"/>
    </source>
</evidence>
<dbReference type="SMART" id="SM00387">
    <property type="entry name" value="HATPase_c"/>
    <property type="match status" value="1"/>
</dbReference>
<evidence type="ECO:0000256" key="7">
    <source>
        <dbReference type="ARBA" id="ARBA00022553"/>
    </source>
</evidence>
<dbReference type="GO" id="GO:0004721">
    <property type="term" value="F:phosphoprotein phosphatase activity"/>
    <property type="evidence" value="ECO:0007669"/>
    <property type="project" value="UniProtKB-KW"/>
</dbReference>
<keyword evidence="11" id="KW-0378">Hydrolase</keyword>
<evidence type="ECO:0000256" key="14">
    <source>
        <dbReference type="ARBA" id="ARBA00022912"/>
    </source>
</evidence>
<evidence type="ECO:0000256" key="10">
    <source>
        <dbReference type="ARBA" id="ARBA00022777"/>
    </source>
</evidence>
<feature type="domain" description="Histidine kinase" evidence="22">
    <location>
        <begin position="273"/>
        <end position="492"/>
    </location>
</feature>
<keyword evidence="18" id="KW-0464">Manganese</keyword>
<dbReference type="PROSITE" id="PS50885">
    <property type="entry name" value="HAMP"/>
    <property type="match status" value="1"/>
</dbReference>
<reference evidence="24 25" key="1">
    <citation type="submission" date="2010-08" db="EMBL/GenBank/DDBJ databases">
        <authorList>
            <person name="Weinstock G."/>
            <person name="Sodergren E."/>
            <person name="Clifton S."/>
            <person name="Fulton L."/>
            <person name="Fulton B."/>
            <person name="Courtney L."/>
            <person name="Fronick C."/>
            <person name="Harrison M."/>
            <person name="Strong C."/>
            <person name="Farmer C."/>
            <person name="Delahaunty K."/>
            <person name="Markovic C."/>
            <person name="Hall O."/>
            <person name="Minx P."/>
            <person name="Tomlinson C."/>
            <person name="Mitreva M."/>
            <person name="Hou S."/>
            <person name="Chen J."/>
            <person name="Wollam A."/>
            <person name="Pepin K.H."/>
            <person name="Johnson M."/>
            <person name="Bhonagiri V."/>
            <person name="Zhang X."/>
            <person name="Suruliraj S."/>
            <person name="Warren W."/>
            <person name="Chinwalla A."/>
            <person name="Mardis E.R."/>
            <person name="Wilson R.K."/>
        </authorList>
    </citation>
    <scope>NUCLEOTIDE SEQUENCE [LARGE SCALE GENOMIC DNA]</scope>
    <source>
        <strain evidence="24 25">F0399</strain>
    </source>
</reference>
<dbReference type="EMBL" id="AECV01000060">
    <property type="protein sequence ID" value="EFW28749.1"/>
    <property type="molecule type" value="Genomic_DNA"/>
</dbReference>
<dbReference type="SUPFAM" id="SSF158472">
    <property type="entry name" value="HAMP domain-like"/>
    <property type="match status" value="1"/>
</dbReference>
<evidence type="ECO:0000259" key="22">
    <source>
        <dbReference type="PROSITE" id="PS50109"/>
    </source>
</evidence>
<dbReference type="Pfam" id="PF00512">
    <property type="entry name" value="HisKA"/>
    <property type="match status" value="1"/>
</dbReference>
<proteinExistence type="predicted"/>
<evidence type="ECO:0000256" key="17">
    <source>
        <dbReference type="ARBA" id="ARBA00023026"/>
    </source>
</evidence>
<evidence type="ECO:0000313" key="25">
    <source>
        <dbReference type="Proteomes" id="UP000004633"/>
    </source>
</evidence>
<dbReference type="PROSITE" id="PS50109">
    <property type="entry name" value="HIS_KIN"/>
    <property type="match status" value="1"/>
</dbReference>
<keyword evidence="8" id="KW-0808">Transferase</keyword>
<dbReference type="Proteomes" id="UP000004633">
    <property type="component" value="Unassembled WGS sequence"/>
</dbReference>
<keyword evidence="10 24" id="KW-0418">Kinase</keyword>
<evidence type="ECO:0000256" key="21">
    <source>
        <dbReference type="SAM" id="Phobius"/>
    </source>
</evidence>
<dbReference type="PANTHER" id="PTHR44936">
    <property type="entry name" value="SENSOR PROTEIN CREC"/>
    <property type="match status" value="1"/>
</dbReference>
<dbReference type="InterPro" id="IPR005467">
    <property type="entry name" value="His_kinase_dom"/>
</dbReference>
<dbReference type="Gene3D" id="6.10.340.10">
    <property type="match status" value="1"/>
</dbReference>
<dbReference type="InterPro" id="IPR003594">
    <property type="entry name" value="HATPase_dom"/>
</dbReference>
<evidence type="ECO:0000313" key="24">
    <source>
        <dbReference type="EMBL" id="EFW28749.1"/>
    </source>
</evidence>
<comment type="cofactor">
    <cofactor evidence="2">
        <name>Mn(2+)</name>
        <dbReference type="ChEBI" id="CHEBI:29035"/>
    </cofactor>
</comment>
<comment type="cofactor">
    <cofactor evidence="3">
        <name>Mg(2+)</name>
        <dbReference type="ChEBI" id="CHEBI:18420"/>
    </cofactor>
</comment>
<evidence type="ECO:0000256" key="11">
    <source>
        <dbReference type="ARBA" id="ARBA00022801"/>
    </source>
</evidence>
<dbReference type="SUPFAM" id="SSF47384">
    <property type="entry name" value="Homodimeric domain of signal transducing histidine kinase"/>
    <property type="match status" value="1"/>
</dbReference>
<keyword evidence="21" id="KW-1133">Transmembrane helix</keyword>
<dbReference type="GO" id="GO:0005524">
    <property type="term" value="F:ATP binding"/>
    <property type="evidence" value="ECO:0007669"/>
    <property type="project" value="UniProtKB-KW"/>
</dbReference>
<evidence type="ECO:0000256" key="6">
    <source>
        <dbReference type="ARBA" id="ARBA00022475"/>
    </source>
</evidence>
<gene>
    <name evidence="24" type="ORF">HMPREF9555_02077</name>
</gene>
<evidence type="ECO:0000256" key="3">
    <source>
        <dbReference type="ARBA" id="ARBA00001946"/>
    </source>
</evidence>
<evidence type="ECO:0000256" key="8">
    <source>
        <dbReference type="ARBA" id="ARBA00022679"/>
    </source>
</evidence>
<keyword evidence="17" id="KW-0843">Virulence</keyword>
<evidence type="ECO:0000256" key="20">
    <source>
        <dbReference type="ARBA" id="ARBA00041776"/>
    </source>
</evidence>
<dbReference type="PRINTS" id="PR00344">
    <property type="entry name" value="BCTRLSENSOR"/>
</dbReference>
<dbReference type="InterPro" id="IPR036097">
    <property type="entry name" value="HisK_dim/P_sf"/>
</dbReference>
<dbReference type="Gene3D" id="1.10.287.130">
    <property type="match status" value="1"/>
</dbReference>
<dbReference type="SMART" id="SM00304">
    <property type="entry name" value="HAMP"/>
    <property type="match status" value="1"/>
</dbReference>